<keyword evidence="3" id="KW-1185">Reference proteome</keyword>
<evidence type="ECO:0000313" key="3">
    <source>
        <dbReference type="Proteomes" id="UP000287188"/>
    </source>
</evidence>
<dbReference type="AlphaFoldDB" id="A0A402AMG8"/>
<dbReference type="InterPro" id="IPR051554">
    <property type="entry name" value="Acetyltransferase_Eis"/>
</dbReference>
<accession>A0A402AMG8</accession>
<reference evidence="3" key="1">
    <citation type="submission" date="2018-12" db="EMBL/GenBank/DDBJ databases">
        <title>Tengunoibacter tsumagoiensis gen. nov., sp. nov., Dictyobacter kobayashii sp. nov., D. alpinus sp. nov., and D. joshuensis sp. nov. and description of Dictyobacteraceae fam. nov. within the order Ktedonobacterales isolated from Tengu-no-mugimeshi.</title>
        <authorList>
            <person name="Wang C.M."/>
            <person name="Zheng Y."/>
            <person name="Sakai Y."/>
            <person name="Toyoda A."/>
            <person name="Minakuchi Y."/>
            <person name="Abe K."/>
            <person name="Yokota A."/>
            <person name="Yabe S."/>
        </authorList>
    </citation>
    <scope>NUCLEOTIDE SEQUENCE [LARGE SCALE GENOMIC DNA]</scope>
    <source>
        <strain evidence="3">Uno11</strain>
    </source>
</reference>
<evidence type="ECO:0000313" key="2">
    <source>
        <dbReference type="EMBL" id="GCE20190.1"/>
    </source>
</evidence>
<dbReference type="PANTHER" id="PTHR37817">
    <property type="entry name" value="N-ACETYLTRANSFERASE EIS"/>
    <property type="match status" value="1"/>
</dbReference>
<dbReference type="PANTHER" id="PTHR37817:SF1">
    <property type="entry name" value="N-ACETYLTRANSFERASE EIS"/>
    <property type="match status" value="1"/>
</dbReference>
<protein>
    <recommendedName>
        <fullName evidence="1">N-acetyltransferase domain-containing protein</fullName>
    </recommendedName>
</protein>
<name>A0A402AMG8_9CHLR</name>
<dbReference type="Gene3D" id="3.40.630.30">
    <property type="match status" value="1"/>
</dbReference>
<dbReference type="CDD" id="cd04301">
    <property type="entry name" value="NAT_SF"/>
    <property type="match status" value="1"/>
</dbReference>
<comment type="caution">
    <text evidence="2">The sequence shown here is derived from an EMBL/GenBank/DDBJ whole genome shotgun (WGS) entry which is preliminary data.</text>
</comment>
<gene>
    <name evidence="2" type="ORF">KDK_39900</name>
</gene>
<evidence type="ECO:0000259" key="1">
    <source>
        <dbReference type="PROSITE" id="PS51186"/>
    </source>
</evidence>
<dbReference type="GO" id="GO:0034069">
    <property type="term" value="F:aminoglycoside N-acetyltransferase activity"/>
    <property type="evidence" value="ECO:0007669"/>
    <property type="project" value="TreeGrafter"/>
</dbReference>
<dbReference type="InterPro" id="IPR016181">
    <property type="entry name" value="Acyl_CoA_acyltransferase"/>
</dbReference>
<dbReference type="RefSeq" id="WP_126551900.1">
    <property type="nucleotide sequence ID" value="NZ_BIFS01000001.1"/>
</dbReference>
<sequence length="281" mass="30954">MSKIFRSLSEPGLLAAVEHNFAEEMACFGRNLPAGILHQDDELTWFMTGPTGPNGVLLTNFGSSDPEYIDRRIAETLALFRSHQVLEPGWRVGAADTPADLASYLERHGLQLRATMTCMILDTATAQTVDSWPDGLDIREVLTVSELQTKCEIEKIGFGATEVMAGHYYHTYLASGFGEGAMWHHYIGSQQGKAVAVASILLHQGVAGIYGVTTLPEARRQGIASALTQHIISEVRRLGYAIATLSPSDMSEAIYRRLGFQDYCQLHHYRVASPEENRAEL</sequence>
<dbReference type="SUPFAM" id="SSF55729">
    <property type="entry name" value="Acyl-CoA N-acyltransferases (Nat)"/>
    <property type="match status" value="1"/>
</dbReference>
<dbReference type="Pfam" id="PF13527">
    <property type="entry name" value="Acetyltransf_9"/>
    <property type="match status" value="1"/>
</dbReference>
<dbReference type="EMBL" id="BIFS01000001">
    <property type="protein sequence ID" value="GCE20190.1"/>
    <property type="molecule type" value="Genomic_DNA"/>
</dbReference>
<dbReference type="PROSITE" id="PS51186">
    <property type="entry name" value="GNAT"/>
    <property type="match status" value="1"/>
</dbReference>
<dbReference type="InterPro" id="IPR000182">
    <property type="entry name" value="GNAT_dom"/>
</dbReference>
<feature type="domain" description="N-acetyltransferase" evidence="1">
    <location>
        <begin position="136"/>
        <end position="280"/>
    </location>
</feature>
<organism evidence="2 3">
    <name type="scientific">Dictyobacter kobayashii</name>
    <dbReference type="NCBI Taxonomy" id="2014872"/>
    <lineage>
        <taxon>Bacteria</taxon>
        <taxon>Bacillati</taxon>
        <taxon>Chloroflexota</taxon>
        <taxon>Ktedonobacteria</taxon>
        <taxon>Ktedonobacterales</taxon>
        <taxon>Dictyobacteraceae</taxon>
        <taxon>Dictyobacter</taxon>
    </lineage>
</organism>
<dbReference type="Proteomes" id="UP000287188">
    <property type="component" value="Unassembled WGS sequence"/>
</dbReference>
<proteinExistence type="predicted"/>
<dbReference type="GO" id="GO:0030649">
    <property type="term" value="P:aminoglycoside antibiotic catabolic process"/>
    <property type="evidence" value="ECO:0007669"/>
    <property type="project" value="TreeGrafter"/>
</dbReference>
<dbReference type="OrthoDB" id="9807582at2"/>